<name>A0ABN2WM34_9ACTN</name>
<evidence type="ECO:0000313" key="2">
    <source>
        <dbReference type="Proteomes" id="UP001500016"/>
    </source>
</evidence>
<evidence type="ECO:0000313" key="1">
    <source>
        <dbReference type="EMBL" id="GAA2094798.1"/>
    </source>
</evidence>
<dbReference type="Proteomes" id="UP001500016">
    <property type="component" value="Unassembled WGS sequence"/>
</dbReference>
<dbReference type="PIRSF" id="PIRSF001439">
    <property type="entry name" value="CryM"/>
    <property type="match status" value="1"/>
</dbReference>
<dbReference type="InterPro" id="IPR003462">
    <property type="entry name" value="ODC_Mu_crystall"/>
</dbReference>
<gene>
    <name evidence="1" type="primary">eutC</name>
    <name evidence="1" type="ORF">GCM10009801_63260</name>
</gene>
<dbReference type="InterPro" id="IPR023401">
    <property type="entry name" value="ODC_N"/>
</dbReference>
<protein>
    <submittedName>
        <fullName evidence="1">Ectoine utilization protein EutC</fullName>
    </submittedName>
</protein>
<proteinExistence type="predicted"/>
<comment type="caution">
    <text evidence="1">The sequence shown here is derived from an EMBL/GenBank/DDBJ whole genome shotgun (WGS) entry which is preliminary data.</text>
</comment>
<keyword evidence="2" id="KW-1185">Reference proteome</keyword>
<dbReference type="Gene3D" id="3.30.1780.10">
    <property type="entry name" value="ornithine cyclodeaminase, domain 1"/>
    <property type="match status" value="1"/>
</dbReference>
<dbReference type="PANTHER" id="PTHR13812:SF19">
    <property type="entry name" value="KETIMINE REDUCTASE MU-CRYSTALLIN"/>
    <property type="match status" value="1"/>
</dbReference>
<sequence length="315" mass="32310">MTRILTRSELLAVLDPAVCAEALEEGFRVADSSPVEGQRVRTDLPFPGTATALLPGVLPGVPAYTVKVNAKFPGARPALRGVVCLHDGADGALLALLDSATLTAWRTGLAAALGTHLLAAPDPDGEAALGVVGAGAQAEVMVRGLDALRPRGGLVVHDSDPDRAAAFAERHGGRVLGSAAEVAATADVVLLATWSRTPVLSLADTREGQHLTSLGADEPGKRELARDLLTSALLVVDHRELAATAGALATAGLPADAADATLGEILRGDRPGRTPATGRTVYAPVGLPWQDLALAWAAYGRAEREGVGTRVDLLV</sequence>
<dbReference type="InterPro" id="IPR036291">
    <property type="entry name" value="NAD(P)-bd_dom_sf"/>
</dbReference>
<dbReference type="Gene3D" id="3.40.50.720">
    <property type="entry name" value="NAD(P)-binding Rossmann-like Domain"/>
    <property type="match status" value="1"/>
</dbReference>
<reference evidence="1 2" key="1">
    <citation type="journal article" date="2019" name="Int. J. Syst. Evol. Microbiol.">
        <title>The Global Catalogue of Microorganisms (GCM) 10K type strain sequencing project: providing services to taxonomists for standard genome sequencing and annotation.</title>
        <authorList>
            <consortium name="The Broad Institute Genomics Platform"/>
            <consortium name="The Broad Institute Genome Sequencing Center for Infectious Disease"/>
            <person name="Wu L."/>
            <person name="Ma J."/>
        </authorList>
    </citation>
    <scope>NUCLEOTIDE SEQUENCE [LARGE SCALE GENOMIC DNA]</scope>
    <source>
        <strain evidence="1 2">JCM 15478</strain>
    </source>
</reference>
<dbReference type="SUPFAM" id="SSF51735">
    <property type="entry name" value="NAD(P)-binding Rossmann-fold domains"/>
    <property type="match status" value="1"/>
</dbReference>
<accession>A0ABN2WM34</accession>
<organism evidence="1 2">
    <name type="scientific">Streptomyces albiaxialis</name>
    <dbReference type="NCBI Taxonomy" id="329523"/>
    <lineage>
        <taxon>Bacteria</taxon>
        <taxon>Bacillati</taxon>
        <taxon>Actinomycetota</taxon>
        <taxon>Actinomycetes</taxon>
        <taxon>Kitasatosporales</taxon>
        <taxon>Streptomycetaceae</taxon>
        <taxon>Streptomyces</taxon>
    </lineage>
</organism>
<dbReference type="RefSeq" id="WP_344533059.1">
    <property type="nucleotide sequence ID" value="NZ_BAAAPE010000015.1"/>
</dbReference>
<dbReference type="EMBL" id="BAAAPE010000015">
    <property type="protein sequence ID" value="GAA2094798.1"/>
    <property type="molecule type" value="Genomic_DNA"/>
</dbReference>
<dbReference type="PANTHER" id="PTHR13812">
    <property type="entry name" value="KETIMINE REDUCTASE MU-CRYSTALLIN"/>
    <property type="match status" value="1"/>
</dbReference>
<dbReference type="Pfam" id="PF02423">
    <property type="entry name" value="OCD_Mu_crystall"/>
    <property type="match status" value="1"/>
</dbReference>